<accession>X1C872</accession>
<evidence type="ECO:0000256" key="3">
    <source>
        <dbReference type="ARBA" id="ARBA00023136"/>
    </source>
</evidence>
<comment type="caution">
    <text evidence="4">The sequence shown here is derived from an EMBL/GenBank/DDBJ whole genome shotgun (WGS) entry which is preliminary data.</text>
</comment>
<protein>
    <submittedName>
        <fullName evidence="4">Uncharacterized protein</fullName>
    </submittedName>
</protein>
<organism evidence="4">
    <name type="scientific">marine sediment metagenome</name>
    <dbReference type="NCBI Taxonomy" id="412755"/>
    <lineage>
        <taxon>unclassified sequences</taxon>
        <taxon>metagenomes</taxon>
        <taxon>ecological metagenomes</taxon>
    </lineage>
</organism>
<reference evidence="4" key="1">
    <citation type="journal article" date="2014" name="Front. Microbiol.">
        <title>High frequency of phylogenetically diverse reductive dehalogenase-homologous genes in deep subseafloor sedimentary metagenomes.</title>
        <authorList>
            <person name="Kawai M."/>
            <person name="Futagami T."/>
            <person name="Toyoda A."/>
            <person name="Takaki Y."/>
            <person name="Nishi S."/>
            <person name="Hori S."/>
            <person name="Arai W."/>
            <person name="Tsubouchi T."/>
            <person name="Morono Y."/>
            <person name="Uchiyama I."/>
            <person name="Ito T."/>
            <person name="Fujiyama A."/>
            <person name="Inagaki F."/>
            <person name="Takami H."/>
        </authorList>
    </citation>
    <scope>NUCLEOTIDE SEQUENCE</scope>
    <source>
        <strain evidence="4">Expedition CK06-06</strain>
    </source>
</reference>
<dbReference type="EMBL" id="BART01024371">
    <property type="protein sequence ID" value="GAH03577.1"/>
    <property type="molecule type" value="Genomic_DNA"/>
</dbReference>
<gene>
    <name evidence="4" type="ORF">S01H4_44047</name>
</gene>
<evidence type="ECO:0000256" key="2">
    <source>
        <dbReference type="ARBA" id="ARBA00022989"/>
    </source>
</evidence>
<feature type="non-terminal residue" evidence="4">
    <location>
        <position position="1"/>
    </location>
</feature>
<keyword evidence="1" id="KW-0812">Transmembrane</keyword>
<keyword evidence="3" id="KW-0472">Membrane</keyword>
<evidence type="ECO:0000256" key="1">
    <source>
        <dbReference type="ARBA" id="ARBA00022692"/>
    </source>
</evidence>
<dbReference type="InterPro" id="IPR036640">
    <property type="entry name" value="ABC1_TM_sf"/>
</dbReference>
<dbReference type="SUPFAM" id="SSF90123">
    <property type="entry name" value="ABC transporter transmembrane region"/>
    <property type="match status" value="1"/>
</dbReference>
<dbReference type="GO" id="GO:0016020">
    <property type="term" value="C:membrane"/>
    <property type="evidence" value="ECO:0007669"/>
    <property type="project" value="InterPro"/>
</dbReference>
<dbReference type="AlphaFoldDB" id="X1C872"/>
<name>X1C872_9ZZZZ</name>
<keyword evidence="2" id="KW-1133">Transmembrane helix</keyword>
<dbReference type="GO" id="GO:0005524">
    <property type="term" value="F:ATP binding"/>
    <property type="evidence" value="ECO:0007669"/>
    <property type="project" value="InterPro"/>
</dbReference>
<proteinExistence type="predicted"/>
<sequence>VGAVMTNITNDVEAIREFISYGIVTIVGDLLKIGFIIPVNMFTIVVLPLPTEPVMPITWPGLISILISSRASLSEAG</sequence>
<evidence type="ECO:0000313" key="4">
    <source>
        <dbReference type="EMBL" id="GAH03577.1"/>
    </source>
</evidence>